<dbReference type="PANTHER" id="PTHR10662:SF22">
    <property type="entry name" value="NUCLEAR RNA EXPORT FACTOR 1"/>
    <property type="match status" value="1"/>
</dbReference>
<dbReference type="OrthoDB" id="25872at2759"/>
<dbReference type="FunFam" id="1.10.8.10:FF:000018">
    <property type="entry name" value="Nuclear RNA export factor 1"/>
    <property type="match status" value="1"/>
</dbReference>
<dbReference type="FunFam" id="3.10.450.50:FF:000004">
    <property type="entry name" value="Nuclear RNA export factor 1"/>
    <property type="match status" value="1"/>
</dbReference>
<dbReference type="FunFam" id="3.80.10.10:FF:000384">
    <property type="entry name" value="Nuclear RNA export factor 1"/>
    <property type="match status" value="1"/>
</dbReference>
<dbReference type="PANTHER" id="PTHR10662">
    <property type="entry name" value="NUCLEAR RNA EXPORT FACTOR"/>
    <property type="match status" value="1"/>
</dbReference>
<evidence type="ECO:0000256" key="7">
    <source>
        <dbReference type="ARBA" id="ARBA00022884"/>
    </source>
</evidence>
<protein>
    <recommendedName>
        <fullName evidence="14">Nuclear RNA export factor 1</fullName>
    </recommendedName>
</protein>
<name>A0A9P0BMW1_BRAAE</name>
<dbReference type="CDD" id="cd14342">
    <property type="entry name" value="UBA_TAP-C"/>
    <property type="match status" value="1"/>
</dbReference>
<organism evidence="12 13">
    <name type="scientific">Brassicogethes aeneus</name>
    <name type="common">Rape pollen beetle</name>
    <name type="synonym">Meligethes aeneus</name>
    <dbReference type="NCBI Taxonomy" id="1431903"/>
    <lineage>
        <taxon>Eukaryota</taxon>
        <taxon>Metazoa</taxon>
        <taxon>Ecdysozoa</taxon>
        <taxon>Arthropoda</taxon>
        <taxon>Hexapoda</taxon>
        <taxon>Insecta</taxon>
        <taxon>Pterygota</taxon>
        <taxon>Neoptera</taxon>
        <taxon>Endopterygota</taxon>
        <taxon>Coleoptera</taxon>
        <taxon>Polyphaga</taxon>
        <taxon>Cucujiformia</taxon>
        <taxon>Nitidulidae</taxon>
        <taxon>Meligethinae</taxon>
        <taxon>Brassicogethes</taxon>
    </lineage>
</organism>
<keyword evidence="8" id="KW-0539">Nucleus</keyword>
<evidence type="ECO:0000256" key="3">
    <source>
        <dbReference type="ARBA" id="ARBA00022448"/>
    </source>
</evidence>
<keyword evidence="4" id="KW-0433">Leucine-rich repeat</keyword>
<dbReference type="InterPro" id="IPR030217">
    <property type="entry name" value="NXF_fam"/>
</dbReference>
<evidence type="ECO:0000313" key="12">
    <source>
        <dbReference type="EMBL" id="CAH0564866.1"/>
    </source>
</evidence>
<feature type="domain" description="NTF2" evidence="10">
    <location>
        <begin position="370"/>
        <end position="523"/>
    </location>
</feature>
<dbReference type="Gene3D" id="3.10.450.50">
    <property type="match status" value="1"/>
</dbReference>
<evidence type="ECO:0000256" key="2">
    <source>
        <dbReference type="ARBA" id="ARBA00009285"/>
    </source>
</evidence>
<keyword evidence="13" id="KW-1185">Reference proteome</keyword>
<dbReference type="SMART" id="SM00804">
    <property type="entry name" value="TAP_C"/>
    <property type="match status" value="1"/>
</dbReference>
<keyword evidence="3" id="KW-0813">Transport</keyword>
<dbReference type="Gene3D" id="3.30.70.330">
    <property type="match status" value="1"/>
</dbReference>
<dbReference type="Gene3D" id="3.80.10.10">
    <property type="entry name" value="Ribonuclease Inhibitor"/>
    <property type="match status" value="1"/>
</dbReference>
<evidence type="ECO:0000256" key="4">
    <source>
        <dbReference type="ARBA" id="ARBA00022614"/>
    </source>
</evidence>
<dbReference type="EMBL" id="OV121140">
    <property type="protein sequence ID" value="CAH0564866.1"/>
    <property type="molecule type" value="Genomic_DNA"/>
</dbReference>
<keyword evidence="7" id="KW-0694">RNA-binding</keyword>
<keyword evidence="6" id="KW-0509">mRNA transport</keyword>
<evidence type="ECO:0008006" key="14">
    <source>
        <dbReference type="Google" id="ProtNLM"/>
    </source>
</evidence>
<dbReference type="InterPro" id="IPR005637">
    <property type="entry name" value="TAP_C_dom"/>
</dbReference>
<dbReference type="InterPro" id="IPR015245">
    <property type="entry name" value="Tap_RNA-bd"/>
</dbReference>
<evidence type="ECO:0000256" key="1">
    <source>
        <dbReference type="ARBA" id="ARBA00004642"/>
    </source>
</evidence>
<dbReference type="Pfam" id="PF24048">
    <property type="entry name" value="LRR_NXF1-5"/>
    <property type="match status" value="1"/>
</dbReference>
<evidence type="ECO:0000256" key="9">
    <source>
        <dbReference type="SAM" id="MobiDB-lite"/>
    </source>
</evidence>
<dbReference type="AlphaFoldDB" id="A0A9P0BMW1"/>
<comment type="subcellular location">
    <subcellularLocation>
        <location evidence="1">Nucleus</location>
        <location evidence="1">Nucleoplasm</location>
    </subcellularLocation>
</comment>
<evidence type="ECO:0000313" key="13">
    <source>
        <dbReference type="Proteomes" id="UP001154078"/>
    </source>
</evidence>
<dbReference type="SUPFAM" id="SSF46934">
    <property type="entry name" value="UBA-like"/>
    <property type="match status" value="1"/>
</dbReference>
<dbReference type="GO" id="GO:0005635">
    <property type="term" value="C:nuclear envelope"/>
    <property type="evidence" value="ECO:0007669"/>
    <property type="project" value="UniProtKB-ARBA"/>
</dbReference>
<keyword evidence="5" id="KW-0677">Repeat</keyword>
<reference evidence="12" key="1">
    <citation type="submission" date="2021-12" db="EMBL/GenBank/DDBJ databases">
        <authorList>
            <person name="King R."/>
        </authorList>
    </citation>
    <scope>NUCLEOTIDE SEQUENCE</scope>
</reference>
<dbReference type="GO" id="GO:0003723">
    <property type="term" value="F:RNA binding"/>
    <property type="evidence" value="ECO:0007669"/>
    <property type="project" value="UniProtKB-KW"/>
</dbReference>
<dbReference type="CDD" id="cd00780">
    <property type="entry name" value="NTF2"/>
    <property type="match status" value="1"/>
</dbReference>
<dbReference type="GO" id="GO:0005654">
    <property type="term" value="C:nucleoplasm"/>
    <property type="evidence" value="ECO:0007669"/>
    <property type="project" value="UniProtKB-SubCell"/>
</dbReference>
<feature type="domain" description="TAP-C" evidence="11">
    <location>
        <begin position="563"/>
        <end position="618"/>
    </location>
</feature>
<dbReference type="InterPro" id="IPR057125">
    <property type="entry name" value="NXF1/2/3/5-like_LRR"/>
</dbReference>
<dbReference type="SUPFAM" id="SSF52058">
    <property type="entry name" value="L domain-like"/>
    <property type="match status" value="1"/>
</dbReference>
<evidence type="ECO:0000259" key="11">
    <source>
        <dbReference type="PROSITE" id="PS51281"/>
    </source>
</evidence>
<dbReference type="InterPro" id="IPR032710">
    <property type="entry name" value="NTF2-like_dom_sf"/>
</dbReference>
<dbReference type="GO" id="GO:0005737">
    <property type="term" value="C:cytoplasm"/>
    <property type="evidence" value="ECO:0007669"/>
    <property type="project" value="InterPro"/>
</dbReference>
<evidence type="ECO:0000256" key="8">
    <source>
        <dbReference type="ARBA" id="ARBA00023242"/>
    </source>
</evidence>
<dbReference type="InterPro" id="IPR002075">
    <property type="entry name" value="NTF2_dom"/>
</dbReference>
<gene>
    <name evidence="12" type="ORF">MELIAE_LOCUS13314</name>
</gene>
<feature type="compositionally biased region" description="Basic and acidic residues" evidence="9">
    <location>
        <begin position="39"/>
        <end position="48"/>
    </location>
</feature>
<evidence type="ECO:0000256" key="5">
    <source>
        <dbReference type="ARBA" id="ARBA00022737"/>
    </source>
</evidence>
<dbReference type="Pfam" id="PF22602">
    <property type="entry name" value="NXF_NTF2"/>
    <property type="match status" value="1"/>
</dbReference>
<dbReference type="InterPro" id="IPR032675">
    <property type="entry name" value="LRR_dom_sf"/>
</dbReference>
<proteinExistence type="inferred from homology"/>
<dbReference type="Pfam" id="PF03943">
    <property type="entry name" value="TAP_C"/>
    <property type="match status" value="1"/>
</dbReference>
<dbReference type="Pfam" id="PF09162">
    <property type="entry name" value="Tap-RNA_bind"/>
    <property type="match status" value="1"/>
</dbReference>
<evidence type="ECO:0000256" key="6">
    <source>
        <dbReference type="ARBA" id="ARBA00022816"/>
    </source>
</evidence>
<dbReference type="Proteomes" id="UP001154078">
    <property type="component" value="Chromosome 9"/>
</dbReference>
<dbReference type="InterPro" id="IPR001611">
    <property type="entry name" value="Leu-rich_rpt"/>
</dbReference>
<sequence>MPKPGQKPSWKNQYEAPREFNYAAKDTRRVSFKQGRHGGKSDHPRNKDWGETIKWHLEEEDIDMGGSSGNYRNNRFNKFNGRGGKKGKRGGSPAPLAKKRLMEGATNWYRVSVAHGEKYEKAYLQKMFLDNLNPLPFVPIQWQVMGLNVVFFVEGYKTAEKILSLDRQVQLPNGFKLFVRVQPSSPNVDVTPEMKEKMKLVMGKRYDANLKSLNLTQFHADPDLQDMFCALFKPIVFNNVLDIIVENIPQLEALNLDKNNICIISFMKKVVKTLTSLSILHMKDNKIRDITQLDPLVGLPIVELVLDGNPVCEKFKERTTYISEVRKRFPKCIKLDGIDLPPPISFDIQDEMKFPETKQTFLCNAEGQTIVRQFLEQYYQLYDQESREPLAQAYHDQATLSLTMSYPYGYDKNKTTAWLNWYNTDNRNIMRVEALDRRVALLKQGKQAVCQFLNDMPKTKHDIHSFTVDLTLFTPVMISLTITGMFKELKSGHKIPPLRHFFRTLVIVPAGAGFCILNDALHVTNANVEQTRRAFKTPTPAPVAPPTHQSPMVNPVNAVIPDDLKQRMVAQTCQETGMNPEWSIKCLEETQWNQMRAVEAFRNSHAQGLVPPDAFIGGAAPPI</sequence>
<dbReference type="Gene3D" id="1.10.8.10">
    <property type="entry name" value="DNA helicase RuvA subunit, C-terminal domain"/>
    <property type="match status" value="1"/>
</dbReference>
<dbReference type="PROSITE" id="PS51450">
    <property type="entry name" value="LRR"/>
    <property type="match status" value="1"/>
</dbReference>
<dbReference type="InterPro" id="IPR018222">
    <property type="entry name" value="Nuclear_transport_factor_2_euk"/>
</dbReference>
<evidence type="ECO:0000259" key="10">
    <source>
        <dbReference type="PROSITE" id="PS50177"/>
    </source>
</evidence>
<dbReference type="PROSITE" id="PS50177">
    <property type="entry name" value="NTF2_DOMAIN"/>
    <property type="match status" value="1"/>
</dbReference>
<dbReference type="InterPro" id="IPR009060">
    <property type="entry name" value="UBA-like_sf"/>
</dbReference>
<dbReference type="GO" id="GO:0016973">
    <property type="term" value="P:poly(A)+ mRNA export from nucleus"/>
    <property type="evidence" value="ECO:0007669"/>
    <property type="project" value="TreeGrafter"/>
</dbReference>
<comment type="similarity">
    <text evidence="2">Belongs to the NXF family.</text>
</comment>
<feature type="region of interest" description="Disordered" evidence="9">
    <location>
        <begin position="78"/>
        <end position="97"/>
    </location>
</feature>
<dbReference type="SUPFAM" id="SSF54427">
    <property type="entry name" value="NTF2-like"/>
    <property type="match status" value="1"/>
</dbReference>
<accession>A0A9P0BMW1</accession>
<dbReference type="InterPro" id="IPR012677">
    <property type="entry name" value="Nucleotide-bd_a/b_plait_sf"/>
</dbReference>
<dbReference type="SUPFAM" id="SSF54928">
    <property type="entry name" value="RNA-binding domain, RBD"/>
    <property type="match status" value="1"/>
</dbReference>
<feature type="region of interest" description="Disordered" evidence="9">
    <location>
        <begin position="25"/>
        <end position="48"/>
    </location>
</feature>
<dbReference type="PROSITE" id="PS51281">
    <property type="entry name" value="TAP_C"/>
    <property type="match status" value="1"/>
</dbReference>
<dbReference type="InterPro" id="IPR035979">
    <property type="entry name" value="RBD_domain_sf"/>
</dbReference>